<sequence>MKTDIELQKDVMDELQWDPVLQAAEIGVVVKNGIVTLMGHVNNYSEKTAAEKAAKRVKDVKAVAMDLEIRLPSEHLRSDADIAAAALNALKWSSFVPEDRIRLKVDDAWITLEGEVEWQFQKESAYRAVRDLIGVRGVVSHISVRPRITPILVKDVIKKALERSAEIEADGINIITDGGRIVLRGKVRSWGERNEVERAVWATPGVTEVKDELIIAP</sequence>
<dbReference type="InterPro" id="IPR051686">
    <property type="entry name" value="Lipoprotein_DolP"/>
</dbReference>
<dbReference type="RefSeq" id="WP_145717667.1">
    <property type="nucleotide sequence ID" value="NZ_BAAAFY010000002.1"/>
</dbReference>
<protein>
    <submittedName>
        <fullName evidence="3">Osmotically-inducible protein OsmY</fullName>
    </submittedName>
</protein>
<dbReference type="InterPro" id="IPR014004">
    <property type="entry name" value="Transpt-assoc_nodulatn_dom_bac"/>
</dbReference>
<keyword evidence="1" id="KW-0732">Signal</keyword>
<reference evidence="3 4" key="1">
    <citation type="journal article" date="2013" name="Stand. Genomic Sci.">
        <title>Genomic Encyclopedia of Type Strains, Phase I: The one thousand microbial genomes (KMG-I) project.</title>
        <authorList>
            <person name="Kyrpides N.C."/>
            <person name="Woyke T."/>
            <person name="Eisen J.A."/>
            <person name="Garrity G."/>
            <person name="Lilburn T.G."/>
            <person name="Beck B.J."/>
            <person name="Whitman W.B."/>
            <person name="Hugenholtz P."/>
            <person name="Klenk H.P."/>
        </authorList>
    </citation>
    <scope>NUCLEOTIDE SEQUENCE [LARGE SCALE GENOMIC DNA]</scope>
    <source>
        <strain evidence="3 4">DSM 13484</strain>
    </source>
</reference>
<feature type="domain" description="BON" evidence="2">
    <location>
        <begin position="149"/>
        <end position="217"/>
    </location>
</feature>
<name>A0A562SSM1_CHIJA</name>
<gene>
    <name evidence="3" type="ORF">LX66_4495</name>
</gene>
<dbReference type="Pfam" id="PF04972">
    <property type="entry name" value="BON"/>
    <property type="match status" value="3"/>
</dbReference>
<dbReference type="PROSITE" id="PS50914">
    <property type="entry name" value="BON"/>
    <property type="match status" value="3"/>
</dbReference>
<dbReference type="SMART" id="SM00749">
    <property type="entry name" value="BON"/>
    <property type="match status" value="2"/>
</dbReference>
<accession>A0A562SSM1</accession>
<evidence type="ECO:0000313" key="4">
    <source>
        <dbReference type="Proteomes" id="UP000316778"/>
    </source>
</evidence>
<evidence type="ECO:0000313" key="3">
    <source>
        <dbReference type="EMBL" id="TWI84133.1"/>
    </source>
</evidence>
<organism evidence="3 4">
    <name type="scientific">Chitinophaga japonensis</name>
    <name type="common">Flexibacter japonensis</name>
    <dbReference type="NCBI Taxonomy" id="104662"/>
    <lineage>
        <taxon>Bacteria</taxon>
        <taxon>Pseudomonadati</taxon>
        <taxon>Bacteroidota</taxon>
        <taxon>Chitinophagia</taxon>
        <taxon>Chitinophagales</taxon>
        <taxon>Chitinophagaceae</taxon>
        <taxon>Chitinophaga</taxon>
    </lineage>
</organism>
<dbReference type="PANTHER" id="PTHR34606:SF4">
    <property type="entry name" value="OUTER MEMBRANE LIPOPROTEIN DOLP"/>
    <property type="match status" value="1"/>
</dbReference>
<dbReference type="PANTHER" id="PTHR34606">
    <property type="entry name" value="BON DOMAIN-CONTAINING PROTEIN"/>
    <property type="match status" value="1"/>
</dbReference>
<feature type="domain" description="BON" evidence="2">
    <location>
        <begin position="78"/>
        <end position="146"/>
    </location>
</feature>
<evidence type="ECO:0000256" key="1">
    <source>
        <dbReference type="ARBA" id="ARBA00022729"/>
    </source>
</evidence>
<feature type="domain" description="BON" evidence="2">
    <location>
        <begin position="3"/>
        <end position="73"/>
    </location>
</feature>
<proteinExistence type="predicted"/>
<keyword evidence="4" id="KW-1185">Reference proteome</keyword>
<dbReference type="InterPro" id="IPR007055">
    <property type="entry name" value="BON_dom"/>
</dbReference>
<dbReference type="AlphaFoldDB" id="A0A562SSM1"/>
<dbReference type="EMBL" id="VLLG01000005">
    <property type="protein sequence ID" value="TWI84133.1"/>
    <property type="molecule type" value="Genomic_DNA"/>
</dbReference>
<evidence type="ECO:0000259" key="2">
    <source>
        <dbReference type="PROSITE" id="PS50914"/>
    </source>
</evidence>
<dbReference type="Gene3D" id="3.30.1340.30">
    <property type="match status" value="3"/>
</dbReference>
<comment type="caution">
    <text evidence="3">The sequence shown here is derived from an EMBL/GenBank/DDBJ whole genome shotgun (WGS) entry which is preliminary data.</text>
</comment>
<dbReference type="Proteomes" id="UP000316778">
    <property type="component" value="Unassembled WGS sequence"/>
</dbReference>
<dbReference type="OrthoDB" id="870892at2"/>